<dbReference type="Proteomes" id="UP000228934">
    <property type="component" value="Unassembled WGS sequence"/>
</dbReference>
<dbReference type="InterPro" id="IPR002018">
    <property type="entry name" value="CarbesteraseB"/>
</dbReference>
<reference evidence="7" key="1">
    <citation type="journal article" date="2017" name="Nat. Commun.">
        <title>The North American bullfrog draft genome provides insight into hormonal regulation of long noncoding RNA.</title>
        <authorList>
            <person name="Hammond S.A."/>
            <person name="Warren R.L."/>
            <person name="Vandervalk B.P."/>
            <person name="Kucuk E."/>
            <person name="Khan H."/>
            <person name="Gibb E.A."/>
            <person name="Pandoh P."/>
            <person name="Kirk H."/>
            <person name="Zhao Y."/>
            <person name="Jones M."/>
            <person name="Mungall A.J."/>
            <person name="Coope R."/>
            <person name="Pleasance S."/>
            <person name="Moore R.A."/>
            <person name="Holt R.A."/>
            <person name="Round J.M."/>
            <person name="Ohora S."/>
            <person name="Walle B.V."/>
            <person name="Veldhoen N."/>
            <person name="Helbing C.C."/>
            <person name="Birol I."/>
        </authorList>
    </citation>
    <scope>NUCLEOTIDE SEQUENCE [LARGE SCALE GENOMIC DNA]</scope>
</reference>
<evidence type="ECO:0000256" key="2">
    <source>
        <dbReference type="ARBA" id="ARBA00022801"/>
    </source>
</evidence>
<dbReference type="Gene3D" id="3.40.50.1820">
    <property type="entry name" value="alpha/beta hydrolase"/>
    <property type="match status" value="1"/>
</dbReference>
<keyword evidence="7" id="KW-1185">Reference proteome</keyword>
<dbReference type="Pfam" id="PF00135">
    <property type="entry name" value="COesterase"/>
    <property type="match status" value="1"/>
</dbReference>
<proteinExistence type="inferred from homology"/>
<feature type="non-terminal residue" evidence="6">
    <location>
        <position position="1"/>
    </location>
</feature>
<dbReference type="InterPro" id="IPR019819">
    <property type="entry name" value="Carboxylesterase_B_CS"/>
</dbReference>
<evidence type="ECO:0000313" key="7">
    <source>
        <dbReference type="Proteomes" id="UP000228934"/>
    </source>
</evidence>
<evidence type="ECO:0000256" key="1">
    <source>
        <dbReference type="ARBA" id="ARBA00005964"/>
    </source>
</evidence>
<dbReference type="GO" id="GO:0016787">
    <property type="term" value="F:hydrolase activity"/>
    <property type="evidence" value="ECO:0007669"/>
    <property type="project" value="UniProtKB-KW"/>
</dbReference>
<accession>A0A2G9S3G3</accession>
<comment type="similarity">
    <text evidence="1 4">Belongs to the type-B carboxylesterase/lipase family.</text>
</comment>
<dbReference type="EC" id="3.1.1.-" evidence="4"/>
<sequence>QADGGTPLVETKYGKIRGTTLTVKEVDRTVHAFYGIPFAKPPVGPLRFAAPEPPEPWTSVREAAEYPPMCLQPIEMTKKMMKLIGVEVTYPPVSEDCLYLNIFTPSDRGDNDRLPVMVYIHGGGLVAESASLYDGSALSAHENLVYVAIQYRLGILGFLSTGDGQTASGNYGLLDQVAALRWVQENIRDFGGDPGSVTIFGESAGAVSVSALVLSPLGKGLFHRAIAQSGVAIMPGFMVSSTEELIFYRDFVANESGCEPSSLVDCLRMKSEQEISSIISTSAFLPIPACVDGVFLPKPAEEILTAKENSKVPFIIGINVQEFGWVIPKSLDLKYMDGLPKESIQLELGRSMFLGAVSSLDYTLLDKYIESTDDPLENRDRFLDLQGDVMFVMPALKIAKLHRDSGSPVYFYEFQHRPSLFQHSRPQWVKADHCDDLVFVFGGPFLRDGAFYKSYNFPEEEKTLSKTVMRYWANFARTGDPNGPGLARWPQYDQDEDYLQIDLQQKVARRLKDGKFNFWTKVLPEKIQKMSEEAKEHIEL</sequence>
<name>A0A2G9S3G3_AQUCT</name>
<dbReference type="EMBL" id="KV929542">
    <property type="protein sequence ID" value="PIO34676.1"/>
    <property type="molecule type" value="Genomic_DNA"/>
</dbReference>
<dbReference type="SUPFAM" id="SSF53474">
    <property type="entry name" value="alpha/beta-Hydrolases"/>
    <property type="match status" value="1"/>
</dbReference>
<dbReference type="InterPro" id="IPR050309">
    <property type="entry name" value="Type-B_Carboxylest/Lipase"/>
</dbReference>
<dbReference type="InterPro" id="IPR029058">
    <property type="entry name" value="AB_hydrolase_fold"/>
</dbReference>
<keyword evidence="3" id="KW-1015">Disulfide bond</keyword>
<dbReference type="PROSITE" id="PS00941">
    <property type="entry name" value="CARBOXYLESTERASE_B_2"/>
    <property type="match status" value="1"/>
</dbReference>
<protein>
    <recommendedName>
        <fullName evidence="4">Carboxylic ester hydrolase</fullName>
        <ecNumber evidence="4">3.1.1.-</ecNumber>
    </recommendedName>
</protein>
<dbReference type="AlphaFoldDB" id="A0A2G9S3G3"/>
<keyword evidence="2 4" id="KW-0378">Hydrolase</keyword>
<dbReference type="CDD" id="cd00312">
    <property type="entry name" value="Esterase_lipase"/>
    <property type="match status" value="1"/>
</dbReference>
<evidence type="ECO:0000259" key="5">
    <source>
        <dbReference type="Pfam" id="PF00135"/>
    </source>
</evidence>
<dbReference type="InterPro" id="IPR019826">
    <property type="entry name" value="Carboxylesterase_B_AS"/>
</dbReference>
<gene>
    <name evidence="6" type="ORF">AB205_0014620</name>
</gene>
<evidence type="ECO:0000256" key="3">
    <source>
        <dbReference type="ARBA" id="ARBA00023157"/>
    </source>
</evidence>
<dbReference type="PROSITE" id="PS00122">
    <property type="entry name" value="CARBOXYLESTERASE_B_1"/>
    <property type="match status" value="1"/>
</dbReference>
<evidence type="ECO:0000256" key="4">
    <source>
        <dbReference type="RuleBase" id="RU361235"/>
    </source>
</evidence>
<dbReference type="PANTHER" id="PTHR11559">
    <property type="entry name" value="CARBOXYLESTERASE"/>
    <property type="match status" value="1"/>
</dbReference>
<dbReference type="FunFam" id="3.40.50.1820:FF:000011">
    <property type="entry name" value="Carboxylic ester hydrolase"/>
    <property type="match status" value="1"/>
</dbReference>
<feature type="domain" description="Carboxylesterase type B" evidence="5">
    <location>
        <begin position="6"/>
        <end position="519"/>
    </location>
</feature>
<dbReference type="OrthoDB" id="3200163at2759"/>
<organism evidence="6 7">
    <name type="scientific">Aquarana catesbeiana</name>
    <name type="common">American bullfrog</name>
    <name type="synonym">Rana catesbeiana</name>
    <dbReference type="NCBI Taxonomy" id="8400"/>
    <lineage>
        <taxon>Eukaryota</taxon>
        <taxon>Metazoa</taxon>
        <taxon>Chordata</taxon>
        <taxon>Craniata</taxon>
        <taxon>Vertebrata</taxon>
        <taxon>Euteleostomi</taxon>
        <taxon>Amphibia</taxon>
        <taxon>Batrachia</taxon>
        <taxon>Anura</taxon>
        <taxon>Neobatrachia</taxon>
        <taxon>Ranoidea</taxon>
        <taxon>Ranidae</taxon>
        <taxon>Aquarana</taxon>
    </lineage>
</organism>
<evidence type="ECO:0000313" key="6">
    <source>
        <dbReference type="EMBL" id="PIO34676.1"/>
    </source>
</evidence>